<dbReference type="EMBL" id="FXAM01000001">
    <property type="protein sequence ID" value="SMF94322.1"/>
    <property type="molecule type" value="Genomic_DNA"/>
</dbReference>
<accession>A0A1Y6D179</accession>
<reference evidence="1 2" key="1">
    <citation type="submission" date="2016-12" db="EMBL/GenBank/DDBJ databases">
        <authorList>
            <person name="Song W.-J."/>
            <person name="Kurnit D.M."/>
        </authorList>
    </citation>
    <scope>NUCLEOTIDE SEQUENCE [LARGE SCALE GENOMIC DNA]</scope>
    <source>
        <strain evidence="1 2">175</strain>
    </source>
</reference>
<keyword evidence="2" id="KW-1185">Reference proteome</keyword>
<organism evidence="1 2">
    <name type="scientific">Methylomagnum ishizawai</name>
    <dbReference type="NCBI Taxonomy" id="1760988"/>
    <lineage>
        <taxon>Bacteria</taxon>
        <taxon>Pseudomonadati</taxon>
        <taxon>Pseudomonadota</taxon>
        <taxon>Gammaproteobacteria</taxon>
        <taxon>Methylococcales</taxon>
        <taxon>Methylococcaceae</taxon>
        <taxon>Methylomagnum</taxon>
    </lineage>
</organism>
<dbReference type="STRING" id="1760988.SAMN02949497_1632"/>
<dbReference type="RefSeq" id="WP_176225131.1">
    <property type="nucleotide sequence ID" value="NZ_FXAM01000001.1"/>
</dbReference>
<sequence length="58" mass="6005">MRKILSYLWARLREPSTWAGLTAIVVGIATVAAGNPVQGTAEIMGGLGAVLIKEGAKP</sequence>
<protein>
    <submittedName>
        <fullName evidence="1">PEP-CTERM protein-sorting domain-containing protein</fullName>
    </submittedName>
</protein>
<proteinExistence type="predicted"/>
<dbReference type="AlphaFoldDB" id="A0A1Y6D179"/>
<evidence type="ECO:0000313" key="2">
    <source>
        <dbReference type="Proteomes" id="UP000192923"/>
    </source>
</evidence>
<evidence type="ECO:0000313" key="1">
    <source>
        <dbReference type="EMBL" id="SMF94322.1"/>
    </source>
</evidence>
<name>A0A1Y6D179_9GAMM</name>
<gene>
    <name evidence="1" type="ORF">SAMN02949497_1632</name>
</gene>
<dbReference type="Proteomes" id="UP000192923">
    <property type="component" value="Unassembled WGS sequence"/>
</dbReference>